<dbReference type="Proteomes" id="UP000828390">
    <property type="component" value="Unassembled WGS sequence"/>
</dbReference>
<evidence type="ECO:0000313" key="2">
    <source>
        <dbReference type="Proteomes" id="UP000828390"/>
    </source>
</evidence>
<gene>
    <name evidence="1" type="ORF">DPMN_139435</name>
</gene>
<keyword evidence="2" id="KW-1185">Reference proteome</keyword>
<accession>A0A9D4G8K7</accession>
<organism evidence="1 2">
    <name type="scientific">Dreissena polymorpha</name>
    <name type="common">Zebra mussel</name>
    <name type="synonym">Mytilus polymorpha</name>
    <dbReference type="NCBI Taxonomy" id="45954"/>
    <lineage>
        <taxon>Eukaryota</taxon>
        <taxon>Metazoa</taxon>
        <taxon>Spiralia</taxon>
        <taxon>Lophotrochozoa</taxon>
        <taxon>Mollusca</taxon>
        <taxon>Bivalvia</taxon>
        <taxon>Autobranchia</taxon>
        <taxon>Heteroconchia</taxon>
        <taxon>Euheterodonta</taxon>
        <taxon>Imparidentia</taxon>
        <taxon>Neoheterodontei</taxon>
        <taxon>Myida</taxon>
        <taxon>Dreissenoidea</taxon>
        <taxon>Dreissenidae</taxon>
        <taxon>Dreissena</taxon>
    </lineage>
</organism>
<proteinExistence type="predicted"/>
<reference evidence="1" key="2">
    <citation type="submission" date="2020-11" db="EMBL/GenBank/DDBJ databases">
        <authorList>
            <person name="McCartney M.A."/>
            <person name="Auch B."/>
            <person name="Kono T."/>
            <person name="Mallez S."/>
            <person name="Becker A."/>
            <person name="Gohl D.M."/>
            <person name="Silverstein K.A.T."/>
            <person name="Koren S."/>
            <person name="Bechman K.B."/>
            <person name="Herman A."/>
            <person name="Abrahante J.E."/>
            <person name="Garbe J."/>
        </authorList>
    </citation>
    <scope>NUCLEOTIDE SEQUENCE</scope>
    <source>
        <strain evidence="1">Duluth1</strain>
        <tissue evidence="1">Whole animal</tissue>
    </source>
</reference>
<reference evidence="1" key="1">
    <citation type="journal article" date="2019" name="bioRxiv">
        <title>The Genome of the Zebra Mussel, Dreissena polymorpha: A Resource for Invasive Species Research.</title>
        <authorList>
            <person name="McCartney M.A."/>
            <person name="Auch B."/>
            <person name="Kono T."/>
            <person name="Mallez S."/>
            <person name="Zhang Y."/>
            <person name="Obille A."/>
            <person name="Becker A."/>
            <person name="Abrahante J.E."/>
            <person name="Garbe J."/>
            <person name="Badalamenti J.P."/>
            <person name="Herman A."/>
            <person name="Mangelson H."/>
            <person name="Liachko I."/>
            <person name="Sullivan S."/>
            <person name="Sone E.D."/>
            <person name="Koren S."/>
            <person name="Silverstein K.A.T."/>
            <person name="Beckman K.B."/>
            <person name="Gohl D.M."/>
        </authorList>
    </citation>
    <scope>NUCLEOTIDE SEQUENCE</scope>
    <source>
        <strain evidence="1">Duluth1</strain>
        <tissue evidence="1">Whole animal</tissue>
    </source>
</reference>
<comment type="caution">
    <text evidence="1">The sequence shown here is derived from an EMBL/GenBank/DDBJ whole genome shotgun (WGS) entry which is preliminary data.</text>
</comment>
<dbReference type="EMBL" id="JAIWYP010000006">
    <property type="protein sequence ID" value="KAH3811034.1"/>
    <property type="molecule type" value="Genomic_DNA"/>
</dbReference>
<name>A0A9D4G8K7_DREPO</name>
<dbReference type="PANTHER" id="PTHR46312:SF2">
    <property type="entry name" value="NUCLEOTIDE-BINDING OLIGOMERIZATION DOMAIN-CONTAINING PROTEIN 2-LIKE"/>
    <property type="match status" value="1"/>
</dbReference>
<dbReference type="PANTHER" id="PTHR46312">
    <property type="entry name" value="NACHT DOMAIN-CONTAINING PROTEIN"/>
    <property type="match status" value="1"/>
</dbReference>
<sequence>MIKTQIIDNIFTGAKQTKAFELLHQILERETCLVTMDGLNEWTDHLNQHVVPRIPSSHTNCVSLITTRPWKMADERIKVSVIDRLLEIEGITDSEKLTKQLIVSLQTANKMTHTDFMTYVNEHHFMHFFTSPWLQELIVNVWMSKTDVKGSLCEINCILLDSLFKNANATEGSFKNGYSIECLSSTRYIKKQMKIFDALANAAFQFTFSSNTSLTFSEQELRKYLSKKQLQFCLKAGVLTARFHSVKVAQGSKYSFTHETVHEFLAAFHIANSQQDLIANFKPEHKYSVLEMSQTIIYLYGLQCETANKLLNRLVDDEFFNDISNGLSLYMKHYSENLSAFQIDKYTKETVLKSKRNDMNYDARCLAISVLFQHMVIAGFNEAKISGQKDIFLYCMDFTFNTYLLDSETSALKELLSFNKSNVRSLILESNVLESSELLSVMQQSKHSLQRLKTTVTPEIYKALHNLNIQELYVIGQIDESPFSNVLPSLSNLMFLSIEDSNLFEQTVLPGTIEDVYLLKCTCSAVFLHRLLVYLVSVQHGVNLYLEAVTVTDPNTQIFLSELLLSDMTNIKLSIEHGNHALYDTLRCTSIGELSLHTIDDVSLASKIMYTLKKLTKLYLRGTYSERCTLQLPATLQCISLQRVECSAEWLCSLLISLSSLDHSVKCELWNVVLQPCEDASGDDSHVHVSDLRSELLSCDMSIIEILLKNGSVEVFEIFRGTNIGILKLKTAECASLASKILYTLKKLTKLYLWGTYSERCTLQLPATLQCISLQTVECSAEWLCSLLIALSSLDHSVKCELWDVVLQPCEDDSGDDSHVHVSDLRSEILSCDMSLIEIYLNNGSVELFEIFRGTNIGILTLRTAECASLASNILYTLKKLTTLNLWGTYSELCTLQLPATLQCISLQEVECSAEWLCSLLIALSSLDHSVRCDLWDVVMQPCAEECGDDSQARIPDSRSEIPLHDMSEIEVLVVNGSVELFEIVRGTNIGILTLRTAECASLASKILYTLKKLTTLNLWGTYSEQCTLQLPATLQCISLQEVECSAKWLCSLLIALSSLDHSVKCELYDVVMQPCAEECGDDSQARISDSRSEIPLHDMSEIEVLVVNGSVELFEIFRGTNIGILSLKPAECASLASKILYTLKKLTTLNLWGTYSELCTLQLPATLQCISLQEVECSAEWLCSLLIALSLLDHSVECELHDVVLQPCEDAVGDDSHVHVSVLRSEILSCDMSLIEIYLHNGSVDLFEIFRGTNIGILNLKTAECASFASKIMYTLKKLTKLYLWGTYSERCTLQLPATLQCISLQTVECSAEWLCSLLIALSSLDHSVECELWNVVLQPCEDAVGDDSQARISDLRSEILSCDMSLIEIFLNNGSVELFEIFRGTNIGILNLKTAECASFASNIMYTLKKLTKLYLWGTYSERCTLQLPATLQCISLQTVESSAEWLCSLLIALSSLDHSVECELRDIVLQPSTDKCGGDSQTHVSDLRSEMVSLDMSQTTILVKNGSSELFEIFRGTNIGILTLKSAHCASLPSQILHTLKKLTKLVLWGTYSERCTLQLPATLQCISLQTVECSAEWLCSLLIALSSLDHSVECKLYDVVLQPCAEECGDDLKTQISDLRLEMLSFDMSNVTIFVQNGSVGLFEILRDTNIGTLNLFTADCVSLASKIMYTLKKLKKLILWGTYSGRCTLQLPDTLQCISLQKVECSAEWMCTLLIELSSLNHFVECELWDVVLQPC</sequence>
<evidence type="ECO:0000313" key="1">
    <source>
        <dbReference type="EMBL" id="KAH3811034.1"/>
    </source>
</evidence>
<protein>
    <submittedName>
        <fullName evidence="1">Uncharacterized protein</fullName>
    </submittedName>
</protein>